<dbReference type="Pfam" id="PF18934">
    <property type="entry name" value="DUF5682"/>
    <property type="match status" value="1"/>
</dbReference>
<comment type="caution">
    <text evidence="1">The sequence shown here is derived from an EMBL/GenBank/DDBJ whole genome shotgun (WGS) entry which is preliminary data.</text>
</comment>
<dbReference type="EMBL" id="BSSD01000001">
    <property type="protein sequence ID" value="GLW89456.1"/>
    <property type="molecule type" value="Genomic_DNA"/>
</dbReference>
<name>A0A9W6QG40_9PSEU</name>
<evidence type="ECO:0000313" key="2">
    <source>
        <dbReference type="Proteomes" id="UP001165042"/>
    </source>
</evidence>
<sequence>MAVTFLGVRHHSPACAREVQRTIERLRPAHVLVEGPVDFTDRVDELLLGHTLPVAVYTYYRDGQRVHASWTPLCEYSPEWVAITTGRAVGAQVRFIDLPAWHPAFAGRDNRYADAETRYAEIVERLCREFAVDTVDVLWDHLVEVAPDDDLAPRLTAYFDLLRGDSAAGEQDRAREEYMASWVRAAAADAGDRPVVVVTGGFHTPALRVLAGSGDREWPEAPAPPPGSEGASYLVPYSYRRLDAFSGYQSGMPSPEYYHWLWTGGVAGAATALTEAVTRGLRARHQPVSTADLIAARTLAEGLARMRGHELTARTDVLDGLLGALVSEDLPQPPPWSRRGPLPLGTHPAVVEMVAALSGDREGALHPDTPAPPLVGATDVELSRLRLDHGGEVRLDLADPVDLERSRALHRLRVLEIPGFTVRSSDTALAFVERWLLRPDDNRGPALIEAAVHGATLADASAAVLGARVAPADAPGLAALLVDARLCGIVTLYTGVVDALADSVAQVSALADLGDVLTEVLGLWRHDRIFGTAGSPALGQVLDAAVTRVLWLVEGLHGGPEPAERGRLSTLAATRDTVRHAAAALGVGAEAAVDVLRRVAADLAAPPDVRGAAFGFGWSLGLPVDVVTAARGMTAPDTMGDWLAGLFALARAEVLGDPEVVAVLDDAVTALSDHDFLLALPALRQAYGYFPPAERETIARLLLDRRGSAASARSVVHTAVDPSVVSAAMALERAVDAVLSREGLA</sequence>
<evidence type="ECO:0000313" key="1">
    <source>
        <dbReference type="EMBL" id="GLW89456.1"/>
    </source>
</evidence>
<dbReference type="PANTHER" id="PTHR30634">
    <property type="entry name" value="OUTER MEMBRANE LOLAB LIPOPROTEIN INSERTION APPARATUS"/>
    <property type="match status" value="1"/>
</dbReference>
<dbReference type="AlphaFoldDB" id="A0A9W6QG40"/>
<accession>A0A9W6QG40</accession>
<dbReference type="PANTHER" id="PTHR30634:SF7">
    <property type="entry name" value="VWA DOMAIN-CONTAINING PROTEIN"/>
    <property type="match status" value="1"/>
</dbReference>
<dbReference type="RefSeq" id="WP_285606756.1">
    <property type="nucleotide sequence ID" value="NZ_BSSD01000001.1"/>
</dbReference>
<reference evidence="1" key="1">
    <citation type="submission" date="2023-02" db="EMBL/GenBank/DDBJ databases">
        <title>Actinokineospora globicatena NBRC 15670.</title>
        <authorList>
            <person name="Ichikawa N."/>
            <person name="Sato H."/>
            <person name="Tonouchi N."/>
        </authorList>
    </citation>
    <scope>NUCLEOTIDE SEQUENCE</scope>
    <source>
        <strain evidence="1">NBRC 15670</strain>
    </source>
</reference>
<protein>
    <submittedName>
        <fullName evidence="1">Uncharacterized protein</fullName>
    </submittedName>
</protein>
<gene>
    <name evidence="1" type="primary">yehM</name>
    <name evidence="1" type="ORF">Aglo03_02720</name>
</gene>
<organism evidence="1 2">
    <name type="scientific">Actinokineospora globicatena</name>
    <dbReference type="NCBI Taxonomy" id="103729"/>
    <lineage>
        <taxon>Bacteria</taxon>
        <taxon>Bacillati</taxon>
        <taxon>Actinomycetota</taxon>
        <taxon>Actinomycetes</taxon>
        <taxon>Pseudonocardiales</taxon>
        <taxon>Pseudonocardiaceae</taxon>
        <taxon>Actinokineospora</taxon>
    </lineage>
</organism>
<dbReference type="Proteomes" id="UP001165042">
    <property type="component" value="Unassembled WGS sequence"/>
</dbReference>
<proteinExistence type="predicted"/>
<dbReference type="InterPro" id="IPR043737">
    <property type="entry name" value="DUF5682"/>
</dbReference>
<keyword evidence="2" id="KW-1185">Reference proteome</keyword>
<dbReference type="InterPro" id="IPR050458">
    <property type="entry name" value="LolB"/>
</dbReference>